<gene>
    <name evidence="2" type="ORF">FHX72_000325</name>
</gene>
<sequence>MRPANAGGLRRNETKNRITLAIPFTLPAPRVSWRQADDDVYAATISDEFAGFITIADTGLHTLQGPQGQSIGDYSTLDEAQEALAEALFPVEHDQSDVAAARPRRRRTGRRGPVNARIAS</sequence>
<evidence type="ECO:0000256" key="1">
    <source>
        <dbReference type="SAM" id="MobiDB-lite"/>
    </source>
</evidence>
<proteinExistence type="predicted"/>
<comment type="caution">
    <text evidence="2">The sequence shown here is derived from an EMBL/GenBank/DDBJ whole genome shotgun (WGS) entry which is preliminary data.</text>
</comment>
<dbReference type="EMBL" id="JACHWJ010000001">
    <property type="protein sequence ID" value="MBB2956213.1"/>
    <property type="molecule type" value="Genomic_DNA"/>
</dbReference>
<dbReference type="Proteomes" id="UP000545286">
    <property type="component" value="Unassembled WGS sequence"/>
</dbReference>
<reference evidence="2 3" key="1">
    <citation type="submission" date="2020-08" db="EMBL/GenBank/DDBJ databases">
        <title>Sequencing the genomes of 1000 actinobacteria strains.</title>
        <authorList>
            <person name="Klenk H.-P."/>
        </authorList>
    </citation>
    <scope>NUCLEOTIDE SEQUENCE [LARGE SCALE GENOMIC DNA]</scope>
    <source>
        <strain evidence="2 3">DSM 20419</strain>
    </source>
</reference>
<dbReference type="AlphaFoldDB" id="A0A7W4UKS4"/>
<accession>A0A7W4UKS4</accession>
<name>A0A7W4UKS4_9MICO</name>
<evidence type="ECO:0000313" key="2">
    <source>
        <dbReference type="EMBL" id="MBB2956213.1"/>
    </source>
</evidence>
<dbReference type="RefSeq" id="WP_183622628.1">
    <property type="nucleotide sequence ID" value="NZ_JACHWJ010000001.1"/>
</dbReference>
<feature type="region of interest" description="Disordered" evidence="1">
    <location>
        <begin position="94"/>
        <end position="120"/>
    </location>
</feature>
<evidence type="ECO:0000313" key="3">
    <source>
        <dbReference type="Proteomes" id="UP000545286"/>
    </source>
</evidence>
<protein>
    <submittedName>
        <fullName evidence="2">Uncharacterized protein</fullName>
    </submittedName>
</protein>
<keyword evidence="3" id="KW-1185">Reference proteome</keyword>
<organism evidence="2 3">
    <name type="scientific">Pseudoclavibacter helvolus</name>
    <dbReference type="NCBI Taxonomy" id="255205"/>
    <lineage>
        <taxon>Bacteria</taxon>
        <taxon>Bacillati</taxon>
        <taxon>Actinomycetota</taxon>
        <taxon>Actinomycetes</taxon>
        <taxon>Micrococcales</taxon>
        <taxon>Microbacteriaceae</taxon>
        <taxon>Pseudoclavibacter</taxon>
    </lineage>
</organism>
<feature type="compositionally biased region" description="Low complexity" evidence="1">
    <location>
        <begin position="111"/>
        <end position="120"/>
    </location>
</feature>